<dbReference type="PANTHER" id="PTHR31944:SF131">
    <property type="entry name" value="HEME-RESPONSIVE ZINC FINGER TRANSCRIPTION FACTOR HAP1"/>
    <property type="match status" value="1"/>
</dbReference>
<feature type="compositionally biased region" description="Basic and acidic residues" evidence="7">
    <location>
        <begin position="525"/>
        <end position="555"/>
    </location>
</feature>
<keyword evidence="5" id="KW-0804">Transcription</keyword>
<evidence type="ECO:0000256" key="4">
    <source>
        <dbReference type="ARBA" id="ARBA00023125"/>
    </source>
</evidence>
<evidence type="ECO:0000256" key="7">
    <source>
        <dbReference type="SAM" id="MobiDB-lite"/>
    </source>
</evidence>
<evidence type="ECO:0000313" key="9">
    <source>
        <dbReference type="EMBL" id="KAF2491501.1"/>
    </source>
</evidence>
<proteinExistence type="predicted"/>
<dbReference type="InterPro" id="IPR051430">
    <property type="entry name" value="Fungal_TF_Env_Response"/>
</dbReference>
<sequence length="563" mass="62758">MEPHLRENTSKAFVGLQRCKALAKLIKSQREPPWPSPPTSKADLPPKDLADKLVSCYLRTTETVHRILHIPTFMKDYEAVWISEKEPDSSFLVQLKLVLAIGATTYDEQFSLRPLAIKWVYEAQTWYSEPEFKSRLSIQSLQTNLLLLLARETAGVGGTMIWTSAGELLRTAMHMGLHRDPACLPKMSVSGTEMRRRLWNTILEVTLQSSMSSGGSPLVSLDDFNTEPPLNFDDEELVAENAVPRSEDVLTQMSIAIALRKTLPLRLAILKVLNDLGSRGTYEETLRLDTEFRTAYRALCQTLQRCRLTTGNSPFQFGIRAVDFIMRRYLSSLHVPFFGSKLHESTYAYSRKVIVDTSLQLWCAAYPSSSNIASRSRSDDDTTSSDHDDFARFVVCGSGFFRTVTIQACFLIAAELKTQLQEQDSLGPVPLRPDLLAVIDDGKTWSLQCMEAGEANMKGYLLTCLAAAHIDGLTKGIGKENLPALLLKAAEEAEEKCLCVALLVKQAIRGIQQRLLADSGSSHASWERVEVEQDAKPHGRSSEEGAGNSREEQHQAHHSPNTN</sequence>
<keyword evidence="6" id="KW-0539">Nucleus</keyword>
<evidence type="ECO:0000256" key="2">
    <source>
        <dbReference type="ARBA" id="ARBA00022833"/>
    </source>
</evidence>
<evidence type="ECO:0000256" key="6">
    <source>
        <dbReference type="ARBA" id="ARBA00023242"/>
    </source>
</evidence>
<dbReference type="SMART" id="SM00906">
    <property type="entry name" value="Fungal_trans"/>
    <property type="match status" value="1"/>
</dbReference>
<organism evidence="9 10">
    <name type="scientific">Lophium mytilinum</name>
    <dbReference type="NCBI Taxonomy" id="390894"/>
    <lineage>
        <taxon>Eukaryota</taxon>
        <taxon>Fungi</taxon>
        <taxon>Dikarya</taxon>
        <taxon>Ascomycota</taxon>
        <taxon>Pezizomycotina</taxon>
        <taxon>Dothideomycetes</taxon>
        <taxon>Pleosporomycetidae</taxon>
        <taxon>Mytilinidiales</taxon>
        <taxon>Mytilinidiaceae</taxon>
        <taxon>Lophium</taxon>
    </lineage>
</organism>
<dbReference type="EMBL" id="MU004195">
    <property type="protein sequence ID" value="KAF2491501.1"/>
    <property type="molecule type" value="Genomic_DNA"/>
</dbReference>
<keyword evidence="3" id="KW-0805">Transcription regulation</keyword>
<dbReference type="GO" id="GO:0001228">
    <property type="term" value="F:DNA-binding transcription activator activity, RNA polymerase II-specific"/>
    <property type="evidence" value="ECO:0007669"/>
    <property type="project" value="TreeGrafter"/>
</dbReference>
<keyword evidence="10" id="KW-1185">Reference proteome</keyword>
<dbReference type="AlphaFoldDB" id="A0A6A6QH32"/>
<name>A0A6A6QH32_9PEZI</name>
<feature type="domain" description="Xylanolytic transcriptional activator regulatory" evidence="8">
    <location>
        <begin position="161"/>
        <end position="235"/>
    </location>
</feature>
<dbReference type="GO" id="GO:0006351">
    <property type="term" value="P:DNA-templated transcription"/>
    <property type="evidence" value="ECO:0007669"/>
    <property type="project" value="InterPro"/>
</dbReference>
<gene>
    <name evidence="9" type="ORF">BU16DRAFT_552235</name>
</gene>
<reference evidence="9" key="1">
    <citation type="journal article" date="2020" name="Stud. Mycol.">
        <title>101 Dothideomycetes genomes: a test case for predicting lifestyles and emergence of pathogens.</title>
        <authorList>
            <person name="Haridas S."/>
            <person name="Albert R."/>
            <person name="Binder M."/>
            <person name="Bloem J."/>
            <person name="Labutti K."/>
            <person name="Salamov A."/>
            <person name="Andreopoulos B."/>
            <person name="Baker S."/>
            <person name="Barry K."/>
            <person name="Bills G."/>
            <person name="Bluhm B."/>
            <person name="Cannon C."/>
            <person name="Castanera R."/>
            <person name="Culley D."/>
            <person name="Daum C."/>
            <person name="Ezra D."/>
            <person name="Gonzalez J."/>
            <person name="Henrissat B."/>
            <person name="Kuo A."/>
            <person name="Liang C."/>
            <person name="Lipzen A."/>
            <person name="Lutzoni F."/>
            <person name="Magnuson J."/>
            <person name="Mondo S."/>
            <person name="Nolan M."/>
            <person name="Ohm R."/>
            <person name="Pangilinan J."/>
            <person name="Park H.-J."/>
            <person name="Ramirez L."/>
            <person name="Alfaro M."/>
            <person name="Sun H."/>
            <person name="Tritt A."/>
            <person name="Yoshinaga Y."/>
            <person name="Zwiers L.-H."/>
            <person name="Turgeon B."/>
            <person name="Goodwin S."/>
            <person name="Spatafora J."/>
            <person name="Crous P."/>
            <person name="Grigoriev I."/>
        </authorList>
    </citation>
    <scope>NUCLEOTIDE SEQUENCE</scope>
    <source>
        <strain evidence="9">CBS 269.34</strain>
    </source>
</reference>
<evidence type="ECO:0000256" key="3">
    <source>
        <dbReference type="ARBA" id="ARBA00023015"/>
    </source>
</evidence>
<dbReference type="InterPro" id="IPR007219">
    <property type="entry name" value="XnlR_reg_dom"/>
</dbReference>
<accession>A0A6A6QH32</accession>
<feature type="region of interest" description="Disordered" evidence="7">
    <location>
        <begin position="522"/>
        <end position="563"/>
    </location>
</feature>
<dbReference type="Proteomes" id="UP000799750">
    <property type="component" value="Unassembled WGS sequence"/>
</dbReference>
<keyword evidence="1" id="KW-0479">Metal-binding</keyword>
<evidence type="ECO:0000259" key="8">
    <source>
        <dbReference type="SMART" id="SM00906"/>
    </source>
</evidence>
<evidence type="ECO:0000313" key="10">
    <source>
        <dbReference type="Proteomes" id="UP000799750"/>
    </source>
</evidence>
<dbReference type="Pfam" id="PF04082">
    <property type="entry name" value="Fungal_trans"/>
    <property type="match status" value="1"/>
</dbReference>
<dbReference type="GO" id="GO:0000978">
    <property type="term" value="F:RNA polymerase II cis-regulatory region sequence-specific DNA binding"/>
    <property type="evidence" value="ECO:0007669"/>
    <property type="project" value="TreeGrafter"/>
</dbReference>
<evidence type="ECO:0000256" key="5">
    <source>
        <dbReference type="ARBA" id="ARBA00023163"/>
    </source>
</evidence>
<dbReference type="OrthoDB" id="4337792at2759"/>
<keyword evidence="4" id="KW-0238">DNA-binding</keyword>
<protein>
    <recommendedName>
        <fullName evidence="8">Xylanolytic transcriptional activator regulatory domain-containing protein</fullName>
    </recommendedName>
</protein>
<dbReference type="GO" id="GO:0005634">
    <property type="term" value="C:nucleus"/>
    <property type="evidence" value="ECO:0007669"/>
    <property type="project" value="TreeGrafter"/>
</dbReference>
<dbReference type="GO" id="GO:0008270">
    <property type="term" value="F:zinc ion binding"/>
    <property type="evidence" value="ECO:0007669"/>
    <property type="project" value="InterPro"/>
</dbReference>
<keyword evidence="2" id="KW-0862">Zinc</keyword>
<dbReference type="PANTHER" id="PTHR31944">
    <property type="entry name" value="HEME-RESPONSIVE ZINC FINGER TRANSCRIPTION FACTOR HAP1"/>
    <property type="match status" value="1"/>
</dbReference>
<dbReference type="CDD" id="cd12148">
    <property type="entry name" value="fungal_TF_MHR"/>
    <property type="match status" value="1"/>
</dbReference>
<evidence type="ECO:0000256" key="1">
    <source>
        <dbReference type="ARBA" id="ARBA00022723"/>
    </source>
</evidence>